<dbReference type="InterPro" id="IPR002110">
    <property type="entry name" value="Ankyrin_rpt"/>
</dbReference>
<evidence type="ECO:0000313" key="5">
    <source>
        <dbReference type="EMBL" id="CEL00483.1"/>
    </source>
</evidence>
<dbReference type="STRING" id="454130.A0A0U5FMI0"/>
<dbReference type="PROSITE" id="PS50297">
    <property type="entry name" value="ANK_REP_REGION"/>
    <property type="match status" value="1"/>
</dbReference>
<keyword evidence="6" id="KW-1185">Reference proteome</keyword>
<protein>
    <submittedName>
        <fullName evidence="5">Uncharacterized protein</fullName>
    </submittedName>
</protein>
<keyword evidence="1" id="KW-0677">Repeat</keyword>
<sequence length="1950" mass="218622">MAPSSLSHGDYTVAWISALPHEMAAGRTMLDDVHPNLAQRSGDTNSYTLGSISGHNVVMVCLPAMGTNSAAAVVNHLRSSFPNVQYGLMVGIGGGVPSEKADIRLGDVVVSKPVDKYPGVVQYDFGKSVAGGRFEQTGTLNRPPEILLGAMASLEAQYPTLNEPISTIVTERLARNGKMSSFRCPGPEGDQLFESSYDHPEFEDDCSQCDIDRLIRRESRSTTEPHIWYGLIASGNQVMKDGSARDALSSKFPVLCFEMEAAGLMNYLPCLVVRAAYATLLLSRVPRAVPSLGESSAVPRLTPEELECCRALFITDPEEDLLRLKRRKGGHVPGTCDWIMDTEQLNLWLGDSSQADVRPSIFWLHGNPGVGKSTITIAMTEILQSRPCFQSNEKTLAYFFCESSSDKHTSATSILRGLLHQLVHKHPEWVRFLMPKYLVRKEKLFTSFEALWSILLAIAKEFGEIYCIIDPLDECTRDSQETLLAQLAETFDEGSGGPDGLGLHILVTSRPYEEIGRHLRQFYHHDLSSFPSLRHDVDLLIEKKVDELSRRNRYPQSIRQDVASILKDKADGTSLWVGIACRELLNVPFKNAVKTLERLPRNLDSLYTTLLESAKDHAPDEFETVVRILGVVAIALRPLTILELSQFAQIYLDQDQDVRHSFTRDTIHMCRLLIVVQDGTVTLLHKSLKDFLLRGKQRVVEERPAHAQAAYRCLDLVVASFKDFDIYEYTPESDSFLFYSALYWSQHAYLGYDAFSVLQRHSIFFEPQSQVRDAWRAFVSYHKLFHWPYSSLHSLFELAGHWKILPVVNYILAGLGNTHALQNLLESSARNGDTRMFSFFLDQPLAIVKTSVIMAALQNDINGREIVKIILSRRGVSNLITESIIDRAAACGNIELLQWYIKQRGAEFALSQRLLHRIIWGSDEGLVLEIMSRILRHSSGNPIFTEEHMKTAARHGNPAVIALLVDYPAVEPLITEDVVQQALLNPWGSWKTVRLFWNCLGDHLPVSVDLDFFPHEDDFHEMVEMFQIILDLLGDMVPILYHLWDCSATYRARVLSILLEKRPALAFTKDMLSTAVEANDEAFLTVILARSSTCEFIDQEFMTFAASHGSARTIELILDHVSGITIAEETVLAAAANVAHGLELMELLVRYLGDDFRVTSGLLETAVANRLWGPKIMHWLESLDSDSVGLGELLSKSAAYYTRVALVKHLYSLVDRNPLRRDELTMTVFEYGSIETISAICGQVLTDYHVIPEDLILAVIHNYAENNVIFQMLVDQRWNIPLTEDIVIAAEQPYYFGAGLQVIVYQLIMKGNDTSPTLVRMAAFYAVANEHQAASILRGPEKFLLIEDLLARIAIAGNARTFQFLFHAQPSKLRSSAEWLKLLPLRVWMDISAPLEAFLCQHHGVSWLSEEVLEVMSCYQEYTEVVGAVLAHPDSQVAITDELIIRCARRCRHDTFLSVLQRGNPTFNSQFCQNLIDSVVQNWLYGEDIIHTLQRLYPAMNLLITERTAMLIAYCRNWEPVEALLQYPEDKVMVAREALFAAANDSEDLLGIFLSRANGRLVTREGIVSAVGSPGDELMIQRVLRAAATSPHPPKQANFATFKALFHRLAGPSSVDDALIRASMRNRRSTAVLRFLIDTAGDSFRLTEDIMVDAAGHAPKALEYLLHRFGPHVPITEKVLEAATGADKSDALRLILPRANHLAITPKMMEAMFYRSRGFGRFIWETAAEEKLEFMWASGKPIPITEDILILAAGHKVADVLARQYPNEVKLCLTDRVLLATAASNHSGIKILKLYERRFGCQITETLRLVYRLGAAVRDKHLWAVQRLLEQGAPPDTPDFELRTPLHHAACGHRESIVEALLQTQSVDINATDFRGETPLLVAVRTGDSTIVRILLTAGADPNAVNSRGQTAWSIAEERIYLRIMRTLEEFGADTNLASCEIGLELRDDR</sequence>
<feature type="domain" description="Nucleoside phosphorylase" evidence="3">
    <location>
        <begin position="13"/>
        <end position="264"/>
    </location>
</feature>
<evidence type="ECO:0000259" key="4">
    <source>
        <dbReference type="Pfam" id="PF24883"/>
    </source>
</evidence>
<evidence type="ECO:0000259" key="3">
    <source>
        <dbReference type="Pfam" id="PF01048"/>
    </source>
</evidence>
<dbReference type="OrthoDB" id="1577640at2759"/>
<dbReference type="PROSITE" id="PS50088">
    <property type="entry name" value="ANK_REPEAT"/>
    <property type="match status" value="1"/>
</dbReference>
<dbReference type="InterPro" id="IPR053137">
    <property type="entry name" value="NLR-like"/>
</dbReference>
<dbReference type="Gene3D" id="1.25.40.20">
    <property type="entry name" value="Ankyrin repeat-containing domain"/>
    <property type="match status" value="1"/>
</dbReference>
<accession>A0A0U5FMI0</accession>
<dbReference type="GO" id="GO:0009116">
    <property type="term" value="P:nucleoside metabolic process"/>
    <property type="evidence" value="ECO:0007669"/>
    <property type="project" value="InterPro"/>
</dbReference>
<dbReference type="SUPFAM" id="SSF48403">
    <property type="entry name" value="Ankyrin repeat"/>
    <property type="match status" value="1"/>
</dbReference>
<dbReference type="Proteomes" id="UP000054771">
    <property type="component" value="Unassembled WGS sequence"/>
</dbReference>
<dbReference type="InterPro" id="IPR000845">
    <property type="entry name" value="Nucleoside_phosphorylase_d"/>
</dbReference>
<evidence type="ECO:0000256" key="1">
    <source>
        <dbReference type="ARBA" id="ARBA00022737"/>
    </source>
</evidence>
<dbReference type="InterPro" id="IPR056884">
    <property type="entry name" value="NPHP3-like_N"/>
</dbReference>
<dbReference type="SMART" id="SM00248">
    <property type="entry name" value="ANK"/>
    <property type="match status" value="5"/>
</dbReference>
<dbReference type="InterPro" id="IPR055530">
    <property type="entry name" value="DUF7104"/>
</dbReference>
<dbReference type="PANTHER" id="PTHR46082">
    <property type="entry name" value="ATP/GTP-BINDING PROTEIN-RELATED"/>
    <property type="match status" value="1"/>
</dbReference>
<dbReference type="Pfam" id="PF23397">
    <property type="entry name" value="DUF7104"/>
    <property type="match status" value="2"/>
</dbReference>
<evidence type="ECO:0000313" key="6">
    <source>
        <dbReference type="Proteomes" id="UP000054771"/>
    </source>
</evidence>
<dbReference type="InterPro" id="IPR036770">
    <property type="entry name" value="Ankyrin_rpt-contain_sf"/>
</dbReference>
<dbReference type="Pfam" id="PF24883">
    <property type="entry name" value="NPHP3_N"/>
    <property type="match status" value="1"/>
</dbReference>
<dbReference type="EMBL" id="CDMC01000001">
    <property type="protein sequence ID" value="CEL00483.1"/>
    <property type="molecule type" value="Genomic_DNA"/>
</dbReference>
<feature type="repeat" description="ANK" evidence="2">
    <location>
        <begin position="1875"/>
        <end position="1907"/>
    </location>
</feature>
<proteinExistence type="predicted"/>
<evidence type="ECO:0000256" key="2">
    <source>
        <dbReference type="PROSITE-ProRule" id="PRU00023"/>
    </source>
</evidence>
<dbReference type="InterPro" id="IPR027417">
    <property type="entry name" value="P-loop_NTPase"/>
</dbReference>
<dbReference type="Gene3D" id="3.40.50.300">
    <property type="entry name" value="P-loop containing nucleotide triphosphate hydrolases"/>
    <property type="match status" value="1"/>
</dbReference>
<feature type="domain" description="Nephrocystin 3-like N-terminal" evidence="4">
    <location>
        <begin position="334"/>
        <end position="510"/>
    </location>
</feature>
<gene>
    <name evidence="5" type="ORF">ASPCAL00083</name>
</gene>
<dbReference type="SUPFAM" id="SSF52540">
    <property type="entry name" value="P-loop containing nucleoside triphosphate hydrolases"/>
    <property type="match status" value="1"/>
</dbReference>
<keyword evidence="2" id="KW-0040">ANK repeat</keyword>
<name>A0A0U5FMI0_ASPCI</name>
<reference evidence="6" key="1">
    <citation type="journal article" date="2016" name="Genome Announc.">
        <title>Draft genome sequences of fungus Aspergillus calidoustus.</title>
        <authorList>
            <person name="Horn F."/>
            <person name="Linde J."/>
            <person name="Mattern D.J."/>
            <person name="Walther G."/>
            <person name="Guthke R."/>
            <person name="Scherlach K."/>
            <person name="Martin K."/>
            <person name="Brakhage A.A."/>
            <person name="Petzke L."/>
            <person name="Valiante V."/>
        </authorList>
    </citation>
    <scope>NUCLEOTIDE SEQUENCE [LARGE SCALE GENOMIC DNA]</scope>
    <source>
        <strain evidence="6">SF006504</strain>
    </source>
</reference>
<dbReference type="Gene3D" id="3.40.50.1580">
    <property type="entry name" value="Nucleoside phosphorylase domain"/>
    <property type="match status" value="1"/>
</dbReference>
<dbReference type="Pfam" id="PF01048">
    <property type="entry name" value="PNP_UDP_1"/>
    <property type="match status" value="1"/>
</dbReference>
<organism evidence="5 6">
    <name type="scientific">Aspergillus calidoustus</name>
    <dbReference type="NCBI Taxonomy" id="454130"/>
    <lineage>
        <taxon>Eukaryota</taxon>
        <taxon>Fungi</taxon>
        <taxon>Dikarya</taxon>
        <taxon>Ascomycota</taxon>
        <taxon>Pezizomycotina</taxon>
        <taxon>Eurotiomycetes</taxon>
        <taxon>Eurotiomycetidae</taxon>
        <taxon>Eurotiales</taxon>
        <taxon>Aspergillaceae</taxon>
        <taxon>Aspergillus</taxon>
        <taxon>Aspergillus subgen. Nidulantes</taxon>
    </lineage>
</organism>
<dbReference type="Pfam" id="PF12796">
    <property type="entry name" value="Ank_2"/>
    <property type="match status" value="1"/>
</dbReference>
<dbReference type="InterPro" id="IPR035994">
    <property type="entry name" value="Nucleoside_phosphorylase_sf"/>
</dbReference>
<dbReference type="SUPFAM" id="SSF53167">
    <property type="entry name" value="Purine and uridine phosphorylases"/>
    <property type="match status" value="1"/>
</dbReference>
<dbReference type="PANTHER" id="PTHR46082:SF11">
    <property type="entry name" value="AAA+ ATPASE DOMAIN-CONTAINING PROTEIN-RELATED"/>
    <property type="match status" value="1"/>
</dbReference>
<dbReference type="GO" id="GO:0003824">
    <property type="term" value="F:catalytic activity"/>
    <property type="evidence" value="ECO:0007669"/>
    <property type="project" value="InterPro"/>
</dbReference>